<comment type="caution">
    <text evidence="2">The sequence shown here is derived from an EMBL/GenBank/DDBJ whole genome shotgun (WGS) entry which is preliminary data.</text>
</comment>
<dbReference type="PANTHER" id="PTHR11786:SF0">
    <property type="entry name" value="ARYLAMINE N-ACETYLTRANSFERASE 4-RELATED"/>
    <property type="match status" value="1"/>
</dbReference>
<evidence type="ECO:0000313" key="2">
    <source>
        <dbReference type="EMBL" id="MSE13794.1"/>
    </source>
</evidence>
<dbReference type="PANTHER" id="PTHR11786">
    <property type="entry name" value="N-HYDROXYARYLAMINE O-ACETYLTRANSFERASE"/>
    <property type="match status" value="1"/>
</dbReference>
<dbReference type="Pfam" id="PF00797">
    <property type="entry name" value="Acetyltransf_2"/>
    <property type="match status" value="1"/>
</dbReference>
<evidence type="ECO:0000313" key="3">
    <source>
        <dbReference type="Proteomes" id="UP000461948"/>
    </source>
</evidence>
<keyword evidence="2" id="KW-0808">Transferase</keyword>
<dbReference type="InterPro" id="IPR038765">
    <property type="entry name" value="Papain-like_cys_pep_sf"/>
</dbReference>
<dbReference type="InterPro" id="IPR053710">
    <property type="entry name" value="Arylamine_NAT_domain_sf"/>
</dbReference>
<proteinExistence type="inferred from homology"/>
<gene>
    <name evidence="2" type="ORF">GKC49_01085</name>
</gene>
<organism evidence="2 3">
    <name type="scientific">Enterobacter agglomerans</name>
    <name type="common">Erwinia herbicola</name>
    <name type="synonym">Pantoea agglomerans</name>
    <dbReference type="NCBI Taxonomy" id="549"/>
    <lineage>
        <taxon>Bacteria</taxon>
        <taxon>Pseudomonadati</taxon>
        <taxon>Pseudomonadota</taxon>
        <taxon>Gammaproteobacteria</taxon>
        <taxon>Enterobacterales</taxon>
        <taxon>Erwiniaceae</taxon>
        <taxon>Pantoea</taxon>
        <taxon>Pantoea agglomerans group</taxon>
    </lineage>
</organism>
<reference evidence="2 3" key="1">
    <citation type="submission" date="2019-11" db="EMBL/GenBank/DDBJ databases">
        <title>Draft Genome Sequence of Plant Growth-Promoting Rhizosphere-Associated Bacteria.</title>
        <authorList>
            <person name="Vasilyev I.Y."/>
            <person name="Radchenko V."/>
            <person name="Ilnitskaya E.V."/>
        </authorList>
    </citation>
    <scope>NUCLEOTIDE SEQUENCE [LARGE SCALE GENOMIC DNA]</scope>
    <source>
        <strain evidence="2 3">VRA_MhP_f</strain>
    </source>
</reference>
<evidence type="ECO:0000256" key="1">
    <source>
        <dbReference type="ARBA" id="ARBA00006547"/>
    </source>
</evidence>
<protein>
    <submittedName>
        <fullName evidence="2">Arylamine N-acetyltransferase</fullName>
    </submittedName>
</protein>
<sequence length="264" mass="30076">MKDVGKYLNRLNLNEKPVISHAFLSVLHNAHFFNIPFENFSIGDTSDVSPERDRIFNKIVLNNKGGICFEFSVLLQELFDHIGFSYEVRLARVLIPHTTPATHQLFIVKIGSERWLFDVGFGAKGPRSLLLMLDGYIHSDPFLSTRITEDAIQGWIVSVKENSKPDAVWEDIYSFHDVQTFPADINMAYFYTLHSPDSLLNTNSVASLPRKNGRISIRNKTFTEVKGFESTSVEIPDDEETSRILKTKFGISVLPEMINHARKK</sequence>
<dbReference type="Gene3D" id="3.30.2140.20">
    <property type="match status" value="1"/>
</dbReference>
<accession>A0A7X2MIB4</accession>
<dbReference type="EMBL" id="WKLC01000013">
    <property type="protein sequence ID" value="MSE13794.1"/>
    <property type="molecule type" value="Genomic_DNA"/>
</dbReference>
<name>A0A7X2MIB4_ENTAG</name>
<dbReference type="Proteomes" id="UP000461948">
    <property type="component" value="Unassembled WGS sequence"/>
</dbReference>
<dbReference type="GO" id="GO:0016407">
    <property type="term" value="F:acetyltransferase activity"/>
    <property type="evidence" value="ECO:0007669"/>
    <property type="project" value="InterPro"/>
</dbReference>
<comment type="similarity">
    <text evidence="1">Belongs to the arylamine N-acetyltransferase family.</text>
</comment>
<dbReference type="SUPFAM" id="SSF54001">
    <property type="entry name" value="Cysteine proteinases"/>
    <property type="match status" value="1"/>
</dbReference>
<dbReference type="InterPro" id="IPR001447">
    <property type="entry name" value="Arylamine_N-AcTrfase"/>
</dbReference>
<dbReference type="AlphaFoldDB" id="A0A7X2MIB4"/>